<evidence type="ECO:0000313" key="1">
    <source>
        <dbReference type="EMBL" id="MPN32597.1"/>
    </source>
</evidence>
<dbReference type="AlphaFoldDB" id="A0A645H0P0"/>
<accession>A0A645H0P0</accession>
<dbReference type="Gene3D" id="3.40.50.11310">
    <property type="entry name" value="Bacterial phosphonate metabolism protein PhnH"/>
    <property type="match status" value="1"/>
</dbReference>
<proteinExistence type="predicted"/>
<gene>
    <name evidence="1" type="ORF">SDC9_180077</name>
</gene>
<dbReference type="SUPFAM" id="SSF159709">
    <property type="entry name" value="PhnH-like"/>
    <property type="match status" value="1"/>
</dbReference>
<dbReference type="InterPro" id="IPR038058">
    <property type="entry name" value="PhnH-like_sp"/>
</dbReference>
<dbReference type="EMBL" id="VSSQ01084684">
    <property type="protein sequence ID" value="MPN32597.1"/>
    <property type="molecule type" value="Genomic_DNA"/>
</dbReference>
<reference evidence="1" key="1">
    <citation type="submission" date="2019-08" db="EMBL/GenBank/DDBJ databases">
        <authorList>
            <person name="Kucharzyk K."/>
            <person name="Murdoch R.W."/>
            <person name="Higgins S."/>
            <person name="Loffler F."/>
        </authorList>
    </citation>
    <scope>NUCLEOTIDE SEQUENCE</scope>
</reference>
<comment type="caution">
    <text evidence="1">The sequence shown here is derived from an EMBL/GenBank/DDBJ whole genome shotgun (WGS) entry which is preliminary data.</text>
</comment>
<protein>
    <submittedName>
        <fullName evidence="1">Uncharacterized protein</fullName>
    </submittedName>
</protein>
<sequence>MTKFHTVFDTQKLFRNLLESMSYVGTVKNVYHICSGCDYDLDLFKCTQALAIMYLDADTSFHVYENKNIRIVAFKHKI</sequence>
<name>A0A645H0P0_9ZZZZ</name>
<organism evidence="1">
    <name type="scientific">bioreactor metagenome</name>
    <dbReference type="NCBI Taxonomy" id="1076179"/>
    <lineage>
        <taxon>unclassified sequences</taxon>
        <taxon>metagenomes</taxon>
        <taxon>ecological metagenomes</taxon>
    </lineage>
</organism>